<dbReference type="PANTHER" id="PTHR46462:SF3">
    <property type="entry name" value="UPSET, ISOFORM A"/>
    <property type="match status" value="1"/>
</dbReference>
<feature type="compositionally biased region" description="Acidic residues" evidence="6">
    <location>
        <begin position="625"/>
        <end position="634"/>
    </location>
</feature>
<dbReference type="Gene3D" id="3.30.40.10">
    <property type="entry name" value="Zinc/RING finger domain, C3HC4 (zinc finger)"/>
    <property type="match status" value="1"/>
</dbReference>
<accession>A0A8H7BZ82</accession>
<dbReference type="InterPro" id="IPR001965">
    <property type="entry name" value="Znf_PHD"/>
</dbReference>
<evidence type="ECO:0000313" key="9">
    <source>
        <dbReference type="Proteomes" id="UP000629468"/>
    </source>
</evidence>
<evidence type="ECO:0000256" key="5">
    <source>
        <dbReference type="PROSITE-ProRule" id="PRU00146"/>
    </source>
</evidence>
<dbReference type="Proteomes" id="UP000629468">
    <property type="component" value="Unassembled WGS sequence"/>
</dbReference>
<evidence type="ECO:0000256" key="6">
    <source>
        <dbReference type="SAM" id="MobiDB-lite"/>
    </source>
</evidence>
<feature type="compositionally biased region" description="Low complexity" evidence="6">
    <location>
        <begin position="1184"/>
        <end position="1202"/>
    </location>
</feature>
<feature type="compositionally biased region" description="Low complexity" evidence="6">
    <location>
        <begin position="759"/>
        <end position="789"/>
    </location>
</feature>
<feature type="region of interest" description="Disordered" evidence="6">
    <location>
        <begin position="896"/>
        <end position="1252"/>
    </location>
</feature>
<keyword evidence="4" id="KW-0156">Chromatin regulator</keyword>
<dbReference type="SUPFAM" id="SSF57903">
    <property type="entry name" value="FYVE/PHD zinc finger"/>
    <property type="match status" value="1"/>
</dbReference>
<feature type="compositionally biased region" description="Pro residues" evidence="6">
    <location>
        <begin position="1155"/>
        <end position="1168"/>
    </location>
</feature>
<evidence type="ECO:0000256" key="4">
    <source>
        <dbReference type="ARBA" id="ARBA00022853"/>
    </source>
</evidence>
<reference evidence="8 9" key="1">
    <citation type="journal article" name="Sci. Rep.">
        <title>Telomere-to-telomere assembled and centromere annotated genomes of the two main subspecies of the button mushroom Agaricus bisporus reveal especially polymorphic chromosome ends.</title>
        <authorList>
            <person name="Sonnenberg A.S.M."/>
            <person name="Sedaghat-Telgerd N."/>
            <person name="Lavrijssen B."/>
            <person name="Ohm R.A."/>
            <person name="Hendrickx P.M."/>
            <person name="Scholtmeijer K."/>
            <person name="Baars J.J.P."/>
            <person name="van Peer A."/>
        </authorList>
    </citation>
    <scope>NUCLEOTIDE SEQUENCE [LARGE SCALE GENOMIC DNA]</scope>
    <source>
        <strain evidence="8 9">H119_p4</strain>
    </source>
</reference>
<feature type="compositionally biased region" description="Basic and acidic residues" evidence="6">
    <location>
        <begin position="896"/>
        <end position="906"/>
    </location>
</feature>
<feature type="compositionally biased region" description="Basic and acidic residues" evidence="6">
    <location>
        <begin position="691"/>
        <end position="712"/>
    </location>
</feature>
<keyword evidence="3" id="KW-0862">Zinc</keyword>
<dbReference type="GO" id="GO:0070210">
    <property type="term" value="C:Rpd3L-Expanded complex"/>
    <property type="evidence" value="ECO:0007669"/>
    <property type="project" value="TreeGrafter"/>
</dbReference>
<feature type="compositionally biased region" description="Basic and acidic residues" evidence="6">
    <location>
        <begin position="574"/>
        <end position="584"/>
    </location>
</feature>
<feature type="compositionally biased region" description="Polar residues" evidence="6">
    <location>
        <begin position="1123"/>
        <end position="1133"/>
    </location>
</feature>
<evidence type="ECO:0000256" key="2">
    <source>
        <dbReference type="ARBA" id="ARBA00022771"/>
    </source>
</evidence>
<name>A0A8H7BZ82_AGABI</name>
<dbReference type="InterPro" id="IPR019787">
    <property type="entry name" value="Znf_PHD-finger"/>
</dbReference>
<feature type="compositionally biased region" description="Basic and acidic residues" evidence="6">
    <location>
        <begin position="490"/>
        <end position="504"/>
    </location>
</feature>
<feature type="region of interest" description="Disordered" evidence="6">
    <location>
        <begin position="127"/>
        <end position="166"/>
    </location>
</feature>
<evidence type="ECO:0000259" key="7">
    <source>
        <dbReference type="PROSITE" id="PS50016"/>
    </source>
</evidence>
<feature type="compositionally biased region" description="Basic residues" evidence="6">
    <location>
        <begin position="514"/>
        <end position="526"/>
    </location>
</feature>
<feature type="compositionally biased region" description="Basic and acidic residues" evidence="6">
    <location>
        <begin position="540"/>
        <end position="558"/>
    </location>
</feature>
<evidence type="ECO:0000313" key="8">
    <source>
        <dbReference type="EMBL" id="KAF7759847.1"/>
    </source>
</evidence>
<feature type="compositionally biased region" description="Pro residues" evidence="6">
    <location>
        <begin position="141"/>
        <end position="150"/>
    </location>
</feature>
<dbReference type="Pfam" id="PF20826">
    <property type="entry name" value="PHD_5"/>
    <property type="match status" value="1"/>
</dbReference>
<dbReference type="AlphaFoldDB" id="A0A8H7BZ82"/>
<dbReference type="PANTHER" id="PTHR46462">
    <property type="entry name" value="UPSET, ISOFORM A"/>
    <property type="match status" value="1"/>
</dbReference>
<organism evidence="8 9">
    <name type="scientific">Agaricus bisporus var. burnettii</name>
    <dbReference type="NCBI Taxonomy" id="192524"/>
    <lineage>
        <taxon>Eukaryota</taxon>
        <taxon>Fungi</taxon>
        <taxon>Dikarya</taxon>
        <taxon>Basidiomycota</taxon>
        <taxon>Agaricomycotina</taxon>
        <taxon>Agaricomycetes</taxon>
        <taxon>Agaricomycetidae</taxon>
        <taxon>Agaricales</taxon>
        <taxon>Agaricineae</taxon>
        <taxon>Agaricaceae</taxon>
        <taxon>Agaricus</taxon>
    </lineage>
</organism>
<comment type="caution">
    <text evidence="8">The sequence shown here is derived from an EMBL/GenBank/DDBJ whole genome shotgun (WGS) entry which is preliminary data.</text>
</comment>
<dbReference type="Gene3D" id="2.170.270.10">
    <property type="entry name" value="SET domain"/>
    <property type="match status" value="1"/>
</dbReference>
<dbReference type="SMART" id="SM00249">
    <property type="entry name" value="PHD"/>
    <property type="match status" value="1"/>
</dbReference>
<feature type="compositionally biased region" description="Low complexity" evidence="6">
    <location>
        <begin position="151"/>
        <end position="165"/>
    </location>
</feature>
<evidence type="ECO:0000256" key="1">
    <source>
        <dbReference type="ARBA" id="ARBA00022723"/>
    </source>
</evidence>
<feature type="region of interest" description="Disordered" evidence="6">
    <location>
        <begin position="480"/>
        <end position="789"/>
    </location>
</feature>
<feature type="compositionally biased region" description="Pro residues" evidence="6">
    <location>
        <begin position="997"/>
        <end position="1011"/>
    </location>
</feature>
<dbReference type="GO" id="GO:0008270">
    <property type="term" value="F:zinc ion binding"/>
    <property type="evidence" value="ECO:0007669"/>
    <property type="project" value="UniProtKB-KW"/>
</dbReference>
<feature type="region of interest" description="Disordered" evidence="6">
    <location>
        <begin position="824"/>
        <end position="863"/>
    </location>
</feature>
<keyword evidence="1" id="KW-0479">Metal-binding</keyword>
<dbReference type="GO" id="GO:0034967">
    <property type="term" value="C:Set3 complex"/>
    <property type="evidence" value="ECO:0007669"/>
    <property type="project" value="TreeGrafter"/>
</dbReference>
<dbReference type="InterPro" id="IPR001214">
    <property type="entry name" value="SET_dom"/>
</dbReference>
<feature type="compositionally biased region" description="Low complexity" evidence="6">
    <location>
        <begin position="1134"/>
        <end position="1154"/>
    </location>
</feature>
<feature type="compositionally biased region" description="Basic and acidic residues" evidence="6">
    <location>
        <begin position="1205"/>
        <end position="1252"/>
    </location>
</feature>
<dbReference type="GO" id="GO:0006325">
    <property type="term" value="P:chromatin organization"/>
    <property type="evidence" value="ECO:0007669"/>
    <property type="project" value="UniProtKB-KW"/>
</dbReference>
<sequence length="1252" mass="137437">MLPVKRKVEEDGIRCICGFEHDDGFSIACDKCQRWAHAACYDIVNGAVPDEWKCVLCRPRPVNRDAAERLQRARQHRATKHRRIRHRELADSDEPSTHAFVPIATDIVHPDARETLRRYAHHWRGITALTDDNDDPATPVTRPPHPPPPTTLKQLPPQSPLSPFTNPSILPPAYAVHTAAPVRSHDFIAPFTAHIVPSSTYLADPLNAYAHLGMPKPFVHLLGPPLDLALDARQAGDNSRYLRSGCRPNAVLRPVLSPPDSLSFGVFAIRDLKPNEEVVLGWEWDDGNVVHSLPALIQSPHAFPPSPQHVQHLRKQMADILHALSSNFTTCACGSKARDCVLNQMAAFVEHDRLLNVDLGPLIGKQRGFRTRERVPSSSGMAGVEMCTRKGKEREGHSAPPRMRRTVSFEDEDRMPPRMRKRWKQHLPIGLGIHTPIPSSSKVTLRDMPPPPLPTTSHLMSIDVVSPSSDFARLSVVSATPSPYQPWTPFERKDPIPTDTKTETEVSPLSISRSRSRSHSPCHRHVSPTSTAITTPPSPRAEKLPDVPGRDSSEDREPVIIPDSPEPVELVQPVKDEEVIRDSPESPPPEPVDEPSSPMSPPTPTPPPMLPPQPASPLEGKGTIEIEDELEEGELPSLSEDAWTASPSPPPSKHTFIDLTLSPPPPASTNLMESVSPPPPPTPTAPKVKLSLKDFAARKKKLREENPGKDESIGSPMVEAPAVVSTPIETTKAKTPDPPKFVPRITTLPVKLRSEMRHTGAPSSSSSPPPATGVSSTPSSSSISTPPTSISSLVIESTQQNSLWSIIAQSARDDLIEERLKNAREERERKIKEARERKLREEREKKERAEKERKEEERKEKAELEEQRLILAAFFRRPHEVKWENVAEELEKQKKEFVGERKKEGCAEIEEDSTAEKHKAKQVVPERRAVSPPRLPPVTREAKEIAPKRSPLPPPTPIPTSVAPPPSIPRSQSPTTLTNKRPLKAIPTAPNSALYAAPPPPPVPYNPPPKSAPTAPRAYRLMSGFSGATPPTGPRALVGSTPRSFSSCAGPAPHASTSTLPPSVPPPPPHASPPPPPPPPTNTSPRRPVSPPINKVKDARPVECLRSTPSTSCAKAGTRPHAINTTRIPATRNTSKSNTPSSSTPGTPTATPTPTSIPPSAGLPPRPPVAVTTPSHHLHRDPLSSMMAMGMGISNSSSSSSAKRLGNDRAKYERDGERSRSKEKEREKDWDHWAPRPRRDWDSWPCRMTDKY</sequence>
<feature type="compositionally biased region" description="Pro residues" evidence="6">
    <location>
        <begin position="950"/>
        <end position="968"/>
    </location>
</feature>
<dbReference type="EMBL" id="JABXXO010000016">
    <property type="protein sequence ID" value="KAF7759847.1"/>
    <property type="molecule type" value="Genomic_DNA"/>
</dbReference>
<dbReference type="GO" id="GO:0006355">
    <property type="term" value="P:regulation of DNA-templated transcription"/>
    <property type="evidence" value="ECO:0007669"/>
    <property type="project" value="TreeGrafter"/>
</dbReference>
<dbReference type="PROSITE" id="PS50016">
    <property type="entry name" value="ZF_PHD_2"/>
    <property type="match status" value="1"/>
</dbReference>
<proteinExistence type="predicted"/>
<dbReference type="InterPro" id="IPR046341">
    <property type="entry name" value="SET_dom_sf"/>
</dbReference>
<keyword evidence="2 5" id="KW-0863">Zinc-finger</keyword>
<dbReference type="InterPro" id="IPR011011">
    <property type="entry name" value="Znf_FYVE_PHD"/>
</dbReference>
<evidence type="ECO:0000256" key="3">
    <source>
        <dbReference type="ARBA" id="ARBA00022833"/>
    </source>
</evidence>
<feature type="compositionally biased region" description="Pro residues" evidence="6">
    <location>
        <begin position="1062"/>
        <end position="1082"/>
    </location>
</feature>
<dbReference type="InterPro" id="IPR013083">
    <property type="entry name" value="Znf_RING/FYVE/PHD"/>
</dbReference>
<gene>
    <name evidence="8" type="ORF">Agabi119p4_11542</name>
</gene>
<feature type="domain" description="PHD-type" evidence="7">
    <location>
        <begin position="12"/>
        <end position="60"/>
    </location>
</feature>
<dbReference type="SMART" id="SM00317">
    <property type="entry name" value="SET"/>
    <property type="match status" value="1"/>
</dbReference>
<dbReference type="SUPFAM" id="SSF82199">
    <property type="entry name" value="SET domain"/>
    <property type="match status" value="1"/>
</dbReference>
<protein>
    <recommendedName>
        <fullName evidence="7">PHD-type domain-containing protein</fullName>
    </recommendedName>
</protein>
<feature type="compositionally biased region" description="Pro residues" evidence="6">
    <location>
        <begin position="598"/>
        <end position="615"/>
    </location>
</feature>